<dbReference type="Proteomes" id="UP000679848">
    <property type="component" value="Plasmid pMM59_01"/>
</dbReference>
<dbReference type="KEGG" id="pfaa:MM59RIKEN_32070"/>
<dbReference type="EMBL" id="AP023421">
    <property type="protein sequence ID" value="BCK85888.1"/>
    <property type="molecule type" value="Genomic_DNA"/>
</dbReference>
<protein>
    <submittedName>
        <fullName evidence="2">Uncharacterized protein</fullName>
    </submittedName>
</protein>
<sequence>MNMLLTSLDLLVIVFMVLASVSLLALSLMFLVRNPRIKKVCFYIVALLGIYMGYVGFRIGSGLFPVQTALGVLVAVAAIASIVLALTCKNNEKKFKIARLVAAGSLIVGFANAFMI</sequence>
<keyword evidence="2" id="KW-0614">Plasmid</keyword>
<accession>A0A831ER70</accession>
<reference evidence="2" key="1">
    <citation type="submission" date="2020-09" db="EMBL/GenBank/DDBJ databases">
        <title>New species isolated from human feces.</title>
        <authorList>
            <person name="Kitahara M."/>
            <person name="Shigeno Y."/>
            <person name="Shime M."/>
            <person name="Matsumoto Y."/>
            <person name="Nakamura S."/>
            <person name="Motooka D."/>
            <person name="Fukuoka S."/>
            <person name="Nishikawa H."/>
            <person name="Benno Y."/>
        </authorList>
    </citation>
    <scope>NUCLEOTIDE SEQUENCE</scope>
    <source>
        <strain evidence="2">MM59</strain>
        <plasmid evidence="2">pMM59_01</plasmid>
    </source>
</reference>
<geneLocation type="plasmid" evidence="2 3">
    <name>pMM59_01</name>
</geneLocation>
<evidence type="ECO:0000313" key="3">
    <source>
        <dbReference type="Proteomes" id="UP000679848"/>
    </source>
</evidence>
<keyword evidence="1" id="KW-0812">Transmembrane</keyword>
<proteinExistence type="predicted"/>
<organism evidence="2 3">
    <name type="scientific">Pusillibacter faecalis</name>
    <dbReference type="NCBI Taxonomy" id="2714358"/>
    <lineage>
        <taxon>Bacteria</taxon>
        <taxon>Bacillati</taxon>
        <taxon>Bacillota</taxon>
        <taxon>Clostridia</taxon>
        <taxon>Eubacteriales</taxon>
        <taxon>Oscillospiraceae</taxon>
        <taxon>Pusillibacter</taxon>
    </lineage>
</organism>
<feature type="transmembrane region" description="Helical" evidence="1">
    <location>
        <begin position="12"/>
        <end position="33"/>
    </location>
</feature>
<dbReference type="AlphaFoldDB" id="A0A831ER70"/>
<keyword evidence="3" id="KW-1185">Reference proteome</keyword>
<name>A0A831ER70_9FIRM</name>
<feature type="transmembrane region" description="Helical" evidence="1">
    <location>
        <begin position="63"/>
        <end position="85"/>
    </location>
</feature>
<evidence type="ECO:0000256" key="1">
    <source>
        <dbReference type="SAM" id="Phobius"/>
    </source>
</evidence>
<keyword evidence="1" id="KW-0472">Membrane</keyword>
<gene>
    <name evidence="2" type="ORF">MM59RIKEN_32070</name>
</gene>
<evidence type="ECO:0000313" key="2">
    <source>
        <dbReference type="EMBL" id="BCK85888.1"/>
    </source>
</evidence>
<keyword evidence="1" id="KW-1133">Transmembrane helix</keyword>
<feature type="transmembrane region" description="Helical" evidence="1">
    <location>
        <begin position="97"/>
        <end position="115"/>
    </location>
</feature>
<feature type="transmembrane region" description="Helical" evidence="1">
    <location>
        <begin position="40"/>
        <end position="57"/>
    </location>
</feature>